<dbReference type="Proteomes" id="UP000287033">
    <property type="component" value="Unassembled WGS sequence"/>
</dbReference>
<keyword evidence="7" id="KW-1185">Reference proteome</keyword>
<reference evidence="6 7" key="1">
    <citation type="journal article" date="2018" name="Nat. Ecol. Evol.">
        <title>Shark genomes provide insights into elasmobranch evolution and the origin of vertebrates.</title>
        <authorList>
            <person name="Hara Y"/>
            <person name="Yamaguchi K"/>
            <person name="Onimaru K"/>
            <person name="Kadota M"/>
            <person name="Koyanagi M"/>
            <person name="Keeley SD"/>
            <person name="Tatsumi K"/>
            <person name="Tanaka K"/>
            <person name="Motone F"/>
            <person name="Kageyama Y"/>
            <person name="Nozu R"/>
            <person name="Adachi N"/>
            <person name="Nishimura O"/>
            <person name="Nakagawa R"/>
            <person name="Tanegashima C"/>
            <person name="Kiyatake I"/>
            <person name="Matsumoto R"/>
            <person name="Murakumo K"/>
            <person name="Nishida K"/>
            <person name="Terakita A"/>
            <person name="Kuratani S"/>
            <person name="Sato K"/>
            <person name="Hyodo S Kuraku.S."/>
        </authorList>
    </citation>
    <scope>NUCLEOTIDE SEQUENCE [LARGE SCALE GENOMIC DNA]</scope>
</reference>
<dbReference type="InterPro" id="IPR035976">
    <property type="entry name" value="Sushi/SCR/CCP_sf"/>
</dbReference>
<feature type="non-terminal residue" evidence="6">
    <location>
        <position position="1"/>
    </location>
</feature>
<evidence type="ECO:0000256" key="1">
    <source>
        <dbReference type="ARBA" id="ARBA00022729"/>
    </source>
</evidence>
<dbReference type="OrthoDB" id="6480633at2759"/>
<sequence length="89" mass="9729">ITCGNPGEILNGHYTTPNETVGNKVFFYCDFGYKIVGRDYRQCTAEGWDGDVPSCEPISCGNPGSILHGYYKASKWTVGSNATFYCDIG</sequence>
<evidence type="ECO:0000256" key="4">
    <source>
        <dbReference type="PROSITE-ProRule" id="PRU00302"/>
    </source>
</evidence>
<keyword evidence="1" id="KW-0732">Signal</keyword>
<evidence type="ECO:0000313" key="7">
    <source>
        <dbReference type="Proteomes" id="UP000287033"/>
    </source>
</evidence>
<evidence type="ECO:0000259" key="5">
    <source>
        <dbReference type="PROSITE" id="PS50923"/>
    </source>
</evidence>
<keyword evidence="2" id="KW-0677">Repeat</keyword>
<dbReference type="Gene3D" id="2.10.70.10">
    <property type="entry name" value="Complement Module, domain 1"/>
    <property type="match status" value="2"/>
</dbReference>
<comment type="caution">
    <text evidence="4">Lacks conserved residue(s) required for the propagation of feature annotation.</text>
</comment>
<feature type="domain" description="Sushi" evidence="5">
    <location>
        <begin position="1"/>
        <end position="57"/>
    </location>
</feature>
<dbReference type="OMA" id="ILNGHYT"/>
<dbReference type="SMART" id="SM00032">
    <property type="entry name" value="CCP"/>
    <property type="match status" value="1"/>
</dbReference>
<dbReference type="PROSITE" id="PS50923">
    <property type="entry name" value="SUSHI"/>
    <property type="match status" value="1"/>
</dbReference>
<proteinExistence type="predicted"/>
<evidence type="ECO:0000256" key="3">
    <source>
        <dbReference type="ARBA" id="ARBA00023157"/>
    </source>
</evidence>
<keyword evidence="4" id="KW-0768">Sushi</keyword>
<dbReference type="SUPFAM" id="SSF57535">
    <property type="entry name" value="Complement control module/SCR domain"/>
    <property type="match status" value="1"/>
</dbReference>
<dbReference type="PANTHER" id="PTHR45656:SF4">
    <property type="entry name" value="PROTEIN CBR-CLEC-78"/>
    <property type="match status" value="1"/>
</dbReference>
<evidence type="ECO:0000256" key="2">
    <source>
        <dbReference type="ARBA" id="ARBA00022737"/>
    </source>
</evidence>
<dbReference type="STRING" id="137246.A0A401RDX0"/>
<comment type="caution">
    <text evidence="6">The sequence shown here is derived from an EMBL/GenBank/DDBJ whole genome shotgun (WGS) entry which is preliminary data.</text>
</comment>
<gene>
    <name evidence="6" type="ORF">chiPu_0022566</name>
</gene>
<evidence type="ECO:0000313" key="6">
    <source>
        <dbReference type="EMBL" id="GCC16351.1"/>
    </source>
</evidence>
<dbReference type="PANTHER" id="PTHR45656">
    <property type="entry name" value="PROTEIN CBR-CLEC-78"/>
    <property type="match status" value="1"/>
</dbReference>
<accession>A0A401RDX0</accession>
<keyword evidence="3" id="KW-1015">Disulfide bond</keyword>
<name>A0A401RDX0_CHIPU</name>
<dbReference type="Pfam" id="PF00084">
    <property type="entry name" value="Sushi"/>
    <property type="match status" value="1"/>
</dbReference>
<organism evidence="6 7">
    <name type="scientific">Chiloscyllium punctatum</name>
    <name type="common">Brownbanded bambooshark</name>
    <name type="synonym">Hemiscyllium punctatum</name>
    <dbReference type="NCBI Taxonomy" id="137246"/>
    <lineage>
        <taxon>Eukaryota</taxon>
        <taxon>Metazoa</taxon>
        <taxon>Chordata</taxon>
        <taxon>Craniata</taxon>
        <taxon>Vertebrata</taxon>
        <taxon>Chondrichthyes</taxon>
        <taxon>Elasmobranchii</taxon>
        <taxon>Galeomorphii</taxon>
        <taxon>Galeoidea</taxon>
        <taxon>Orectolobiformes</taxon>
        <taxon>Hemiscylliidae</taxon>
        <taxon>Chiloscyllium</taxon>
    </lineage>
</organism>
<protein>
    <recommendedName>
        <fullName evidence="5">Sushi domain-containing protein</fullName>
    </recommendedName>
</protein>
<dbReference type="InterPro" id="IPR000436">
    <property type="entry name" value="Sushi_SCR_CCP_dom"/>
</dbReference>
<dbReference type="InterPro" id="IPR051277">
    <property type="entry name" value="SEZ6_CSMD_C4BPB_Regulators"/>
</dbReference>
<dbReference type="EMBL" id="BEZZ01008908">
    <property type="protein sequence ID" value="GCC16351.1"/>
    <property type="molecule type" value="Genomic_DNA"/>
</dbReference>
<dbReference type="AlphaFoldDB" id="A0A401RDX0"/>
<dbReference type="CDD" id="cd00033">
    <property type="entry name" value="CCP"/>
    <property type="match status" value="1"/>
</dbReference>